<evidence type="ECO:0000256" key="6">
    <source>
        <dbReference type="ARBA" id="ARBA00034617"/>
    </source>
</evidence>
<dbReference type="GO" id="GO:0043138">
    <property type="term" value="F:3'-5' DNA helicase activity"/>
    <property type="evidence" value="ECO:0007669"/>
    <property type="project" value="UniProtKB-EC"/>
</dbReference>
<dbReference type="PANTHER" id="PTHR11070:SF30">
    <property type="entry name" value="F-BOX DNA HELICASE 1"/>
    <property type="match status" value="1"/>
</dbReference>
<evidence type="ECO:0000256" key="8">
    <source>
        <dbReference type="ARBA" id="ARBA00048988"/>
    </source>
</evidence>
<organism evidence="12 13">
    <name type="scientific">Rhizoclosmatium globosum</name>
    <dbReference type="NCBI Taxonomy" id="329046"/>
    <lineage>
        <taxon>Eukaryota</taxon>
        <taxon>Fungi</taxon>
        <taxon>Fungi incertae sedis</taxon>
        <taxon>Chytridiomycota</taxon>
        <taxon>Chytridiomycota incertae sedis</taxon>
        <taxon>Chytridiomycetes</taxon>
        <taxon>Chytridiales</taxon>
        <taxon>Chytriomycetaceae</taxon>
        <taxon>Rhizoclosmatium</taxon>
    </lineage>
</organism>
<dbReference type="SUPFAM" id="SSF52540">
    <property type="entry name" value="P-loop containing nucleoside triphosphate hydrolases"/>
    <property type="match status" value="1"/>
</dbReference>
<feature type="region of interest" description="Disordered" evidence="10">
    <location>
        <begin position="1"/>
        <end position="36"/>
    </location>
</feature>
<feature type="region of interest" description="Disordered" evidence="10">
    <location>
        <begin position="62"/>
        <end position="150"/>
    </location>
</feature>
<dbReference type="OrthoDB" id="1470711at2759"/>
<keyword evidence="5" id="KW-0413">Isomerase</keyword>
<comment type="caution">
    <text evidence="12">The sequence shown here is derived from an EMBL/GenBank/DDBJ whole genome shotgun (WGS) entry which is preliminary data.</text>
</comment>
<feature type="domain" description="UvrD-like helicase ATP-binding" evidence="11">
    <location>
        <begin position="154"/>
        <end position="470"/>
    </location>
</feature>
<dbReference type="Proteomes" id="UP000193642">
    <property type="component" value="Unassembled WGS sequence"/>
</dbReference>
<feature type="compositionally biased region" description="Low complexity" evidence="10">
    <location>
        <begin position="13"/>
        <end position="25"/>
    </location>
</feature>
<dbReference type="GO" id="GO:0031297">
    <property type="term" value="P:replication fork processing"/>
    <property type="evidence" value="ECO:0007669"/>
    <property type="project" value="TreeGrafter"/>
</dbReference>
<name>A0A1Y2B8S9_9FUNG</name>
<evidence type="ECO:0000256" key="1">
    <source>
        <dbReference type="ARBA" id="ARBA00022741"/>
    </source>
</evidence>
<dbReference type="PANTHER" id="PTHR11070">
    <property type="entry name" value="UVRD / RECB / PCRA DNA HELICASE FAMILY MEMBER"/>
    <property type="match status" value="1"/>
</dbReference>
<keyword evidence="13" id="KW-1185">Reference proteome</keyword>
<sequence length="783" mass="88879">MPPRKRKAVQPPSTTSTSTTSTTSTRQTRARKQVPVPVPVPVVTIDSDSDSDFQSVVVVQSVKRSTTQTTRSTQGTRTRTTRANLTPANSTSSTSSTGSTGPTRSTCVIDLVNDDLDPPPHPPPFQQHQHQHQQLQLQQQQPQTKRNPTPEQQRIIDFGATLNHNSGGVVVRIVAGAGTGKTTTLQLLAETLTKNRHRILYIVYNKAAQTDAEERFKHLGPMVQCRTMHGAAMQYMTKPSPSFEFVPVDDHELIKKIERDYSNTVRLWMQHNFKGPPVTSANAAESAKAMQKRIQLCCFYIFKTLETFYRSSHPRQKLSDTWLTYYPAKLKHQSDWKFPEGRFYVDAAAAIWDKMWTGQFPITHDAYLKYAQLGNFVLPPYITTILMDESQDSSACQLDLFVVQLAKNPFNTHPRTRNIFIVGDAAQSIYYFRGARPKELAQIQNHFEASNQSGFTSFTDFSLTRSFRFGETVARVANTLLWMKSNSPQAKDFNPYCLVGGSSTPGTLLSASEELPYPYTIIARSGLKLIMKGLEALAKHKQRFPDPSTPPLRIAINGNAKEYHGKMKDALDVYRLWKKQKPINPKFHEWETFEEFEKDVQDRELGEYVLLITLVETYQDETPSTILSFETSILTPNHTLHTADIILSTAHQSKGLEYDHVEVSDDFIDLEPKEKKRDDSSTAGFRRGTQVPPTNEPKEKVMEWGLKAWGDDLNLWYVAVTRPKKLLKLPDRWWGIMEYMEMVREGKTGLSLDGKEALREEDVKALKTLFGGLDGYLEGRFWR</sequence>
<feature type="compositionally biased region" description="Low complexity" evidence="10">
    <location>
        <begin position="126"/>
        <end position="143"/>
    </location>
</feature>
<comment type="catalytic activity">
    <reaction evidence="8">
        <text>ATP + H2O = ADP + phosphate + H(+)</text>
        <dbReference type="Rhea" id="RHEA:13065"/>
        <dbReference type="ChEBI" id="CHEBI:15377"/>
        <dbReference type="ChEBI" id="CHEBI:15378"/>
        <dbReference type="ChEBI" id="CHEBI:30616"/>
        <dbReference type="ChEBI" id="CHEBI:43474"/>
        <dbReference type="ChEBI" id="CHEBI:456216"/>
        <dbReference type="EC" id="5.6.2.4"/>
    </reaction>
</comment>
<dbReference type="InterPro" id="IPR027417">
    <property type="entry name" value="P-loop_NTPase"/>
</dbReference>
<keyword evidence="2 9" id="KW-0378">Hydrolase</keyword>
<dbReference type="InterPro" id="IPR014016">
    <property type="entry name" value="UvrD-like_ATP-bd"/>
</dbReference>
<feature type="compositionally biased region" description="Low complexity" evidence="10">
    <location>
        <begin position="62"/>
        <end position="82"/>
    </location>
</feature>
<evidence type="ECO:0000256" key="9">
    <source>
        <dbReference type="PROSITE-ProRule" id="PRU00560"/>
    </source>
</evidence>
<gene>
    <name evidence="12" type="ORF">BCR33DRAFT_857346</name>
</gene>
<evidence type="ECO:0000313" key="12">
    <source>
        <dbReference type="EMBL" id="ORY30505.1"/>
    </source>
</evidence>
<dbReference type="Pfam" id="PF13361">
    <property type="entry name" value="UvrD_C"/>
    <property type="match status" value="1"/>
</dbReference>
<proteinExistence type="predicted"/>
<evidence type="ECO:0000259" key="11">
    <source>
        <dbReference type="PROSITE" id="PS51198"/>
    </source>
</evidence>
<evidence type="ECO:0000256" key="2">
    <source>
        <dbReference type="ARBA" id="ARBA00022801"/>
    </source>
</evidence>
<feature type="compositionally biased region" description="Low complexity" evidence="10">
    <location>
        <begin position="90"/>
        <end position="106"/>
    </location>
</feature>
<evidence type="ECO:0000256" key="5">
    <source>
        <dbReference type="ARBA" id="ARBA00023235"/>
    </source>
</evidence>
<dbReference type="GO" id="GO:0016787">
    <property type="term" value="F:hydrolase activity"/>
    <property type="evidence" value="ECO:0007669"/>
    <property type="project" value="UniProtKB-UniRule"/>
</dbReference>
<reference evidence="12 13" key="1">
    <citation type="submission" date="2016-07" db="EMBL/GenBank/DDBJ databases">
        <title>Pervasive Adenine N6-methylation of Active Genes in Fungi.</title>
        <authorList>
            <consortium name="DOE Joint Genome Institute"/>
            <person name="Mondo S.J."/>
            <person name="Dannebaum R.O."/>
            <person name="Kuo R.C."/>
            <person name="Labutti K."/>
            <person name="Haridas S."/>
            <person name="Kuo A."/>
            <person name="Salamov A."/>
            <person name="Ahrendt S.R."/>
            <person name="Lipzen A."/>
            <person name="Sullivan W."/>
            <person name="Andreopoulos W.B."/>
            <person name="Clum A."/>
            <person name="Lindquist E."/>
            <person name="Daum C."/>
            <person name="Ramamoorthy G.K."/>
            <person name="Gryganskyi A."/>
            <person name="Culley D."/>
            <person name="Magnuson J.K."/>
            <person name="James T.Y."/>
            <person name="O'Malley M.A."/>
            <person name="Stajich J.E."/>
            <person name="Spatafora J.W."/>
            <person name="Visel A."/>
            <person name="Grigoriev I.V."/>
        </authorList>
    </citation>
    <scope>NUCLEOTIDE SEQUENCE [LARGE SCALE GENOMIC DNA]</scope>
    <source>
        <strain evidence="12 13">JEL800</strain>
    </source>
</reference>
<evidence type="ECO:0000256" key="4">
    <source>
        <dbReference type="ARBA" id="ARBA00022840"/>
    </source>
</evidence>
<protein>
    <recommendedName>
        <fullName evidence="7">DNA 3'-5' helicase</fullName>
        <ecNumber evidence="7">5.6.2.4</ecNumber>
    </recommendedName>
</protein>
<dbReference type="InterPro" id="IPR000212">
    <property type="entry name" value="DNA_helicase_UvrD/REP"/>
</dbReference>
<feature type="binding site" evidence="9">
    <location>
        <begin position="175"/>
        <end position="182"/>
    </location>
    <ligand>
        <name>ATP</name>
        <dbReference type="ChEBI" id="CHEBI:30616"/>
    </ligand>
</feature>
<evidence type="ECO:0000256" key="10">
    <source>
        <dbReference type="SAM" id="MobiDB-lite"/>
    </source>
</evidence>
<dbReference type="STRING" id="329046.A0A1Y2B8S9"/>
<dbReference type="Gene3D" id="3.40.50.300">
    <property type="entry name" value="P-loop containing nucleotide triphosphate hydrolases"/>
    <property type="match status" value="2"/>
</dbReference>
<dbReference type="GO" id="GO:0000724">
    <property type="term" value="P:double-strand break repair via homologous recombination"/>
    <property type="evidence" value="ECO:0007669"/>
    <property type="project" value="TreeGrafter"/>
</dbReference>
<dbReference type="GO" id="GO:0003677">
    <property type="term" value="F:DNA binding"/>
    <property type="evidence" value="ECO:0007669"/>
    <property type="project" value="InterPro"/>
</dbReference>
<feature type="region of interest" description="Disordered" evidence="10">
    <location>
        <begin position="672"/>
        <end position="697"/>
    </location>
</feature>
<dbReference type="AlphaFoldDB" id="A0A1Y2B8S9"/>
<evidence type="ECO:0000256" key="3">
    <source>
        <dbReference type="ARBA" id="ARBA00022806"/>
    </source>
</evidence>
<dbReference type="GO" id="GO:0005634">
    <property type="term" value="C:nucleus"/>
    <property type="evidence" value="ECO:0007669"/>
    <property type="project" value="TreeGrafter"/>
</dbReference>
<dbReference type="PROSITE" id="PS51198">
    <property type="entry name" value="UVRD_HELICASE_ATP_BIND"/>
    <property type="match status" value="1"/>
</dbReference>
<keyword evidence="4 9" id="KW-0067">ATP-binding</keyword>
<evidence type="ECO:0000313" key="13">
    <source>
        <dbReference type="Proteomes" id="UP000193642"/>
    </source>
</evidence>
<dbReference type="InterPro" id="IPR014017">
    <property type="entry name" value="DNA_helicase_UvrD-like_C"/>
</dbReference>
<keyword evidence="3 9" id="KW-0347">Helicase</keyword>
<dbReference type="EC" id="5.6.2.4" evidence="7"/>
<evidence type="ECO:0000256" key="7">
    <source>
        <dbReference type="ARBA" id="ARBA00034808"/>
    </source>
</evidence>
<dbReference type="Pfam" id="PF00580">
    <property type="entry name" value="UvrD-helicase"/>
    <property type="match status" value="1"/>
</dbReference>
<comment type="catalytic activity">
    <reaction evidence="6">
        <text>Couples ATP hydrolysis with the unwinding of duplex DNA by translocating in the 3'-5' direction.</text>
        <dbReference type="EC" id="5.6.2.4"/>
    </reaction>
</comment>
<dbReference type="EMBL" id="MCGO01000082">
    <property type="protein sequence ID" value="ORY30505.1"/>
    <property type="molecule type" value="Genomic_DNA"/>
</dbReference>
<keyword evidence="1 9" id="KW-0547">Nucleotide-binding</keyword>
<dbReference type="GO" id="GO:0005524">
    <property type="term" value="F:ATP binding"/>
    <property type="evidence" value="ECO:0007669"/>
    <property type="project" value="UniProtKB-UniRule"/>
</dbReference>
<accession>A0A1Y2B8S9</accession>